<keyword evidence="4" id="KW-0472">Membrane</keyword>
<evidence type="ECO:0000256" key="1">
    <source>
        <dbReference type="ARBA" id="ARBA00004370"/>
    </source>
</evidence>
<dbReference type="CDD" id="cd00099">
    <property type="entry name" value="IgV"/>
    <property type="match status" value="1"/>
</dbReference>
<dbReference type="SUPFAM" id="SSF48726">
    <property type="entry name" value="Immunoglobulin"/>
    <property type="match status" value="1"/>
</dbReference>
<dbReference type="Proteomes" id="UP000886611">
    <property type="component" value="Unassembled WGS sequence"/>
</dbReference>
<dbReference type="PROSITE" id="PS50835">
    <property type="entry name" value="IG_LIKE"/>
    <property type="match status" value="1"/>
</dbReference>
<evidence type="ECO:0000256" key="3">
    <source>
        <dbReference type="ARBA" id="ARBA00022989"/>
    </source>
</evidence>
<dbReference type="InterPro" id="IPR013106">
    <property type="entry name" value="Ig_V-set"/>
</dbReference>
<organism evidence="8 9">
    <name type="scientific">Polypterus senegalus</name>
    <name type="common">Senegal bichir</name>
    <dbReference type="NCBI Taxonomy" id="55291"/>
    <lineage>
        <taxon>Eukaryota</taxon>
        <taxon>Metazoa</taxon>
        <taxon>Chordata</taxon>
        <taxon>Craniata</taxon>
        <taxon>Vertebrata</taxon>
        <taxon>Euteleostomi</taxon>
        <taxon>Actinopterygii</taxon>
        <taxon>Polypteriformes</taxon>
        <taxon>Polypteridae</taxon>
        <taxon>Polypterus</taxon>
    </lineage>
</organism>
<name>A0A8X7XBI5_POLSE</name>
<evidence type="ECO:0000256" key="5">
    <source>
        <dbReference type="ARBA" id="ARBA00023170"/>
    </source>
</evidence>
<dbReference type="InterPro" id="IPR051117">
    <property type="entry name" value="TRG_var/const_region"/>
</dbReference>
<dbReference type="InterPro" id="IPR007110">
    <property type="entry name" value="Ig-like_dom"/>
</dbReference>
<evidence type="ECO:0000259" key="7">
    <source>
        <dbReference type="PROSITE" id="PS50835"/>
    </source>
</evidence>
<feature type="non-terminal residue" evidence="8">
    <location>
        <position position="1"/>
    </location>
</feature>
<dbReference type="PANTHER" id="PTHR19256">
    <property type="entry name" value="T-CELL RECEPTOR GAMMA CHAIN"/>
    <property type="match status" value="1"/>
</dbReference>
<dbReference type="InterPro" id="IPR013783">
    <property type="entry name" value="Ig-like_fold"/>
</dbReference>
<gene>
    <name evidence="8" type="primary">Iglv136</name>
    <name evidence="8" type="ORF">GTO96_0003109</name>
</gene>
<comment type="subcellular location">
    <subcellularLocation>
        <location evidence="1">Membrane</location>
    </subcellularLocation>
</comment>
<keyword evidence="5" id="KW-0675">Receptor</keyword>
<feature type="domain" description="Ig-like" evidence="7">
    <location>
        <begin position="73"/>
        <end position="187"/>
    </location>
</feature>
<dbReference type="SMART" id="SM00406">
    <property type="entry name" value="IGv"/>
    <property type="match status" value="1"/>
</dbReference>
<dbReference type="Gene3D" id="2.60.40.10">
    <property type="entry name" value="Immunoglobulins"/>
    <property type="match status" value="1"/>
</dbReference>
<evidence type="ECO:0000313" key="8">
    <source>
        <dbReference type="EMBL" id="KAG2464380.1"/>
    </source>
</evidence>
<comment type="caution">
    <text evidence="8">The sequence shown here is derived from an EMBL/GenBank/DDBJ whole genome shotgun (WGS) entry which is preliminary data.</text>
</comment>
<keyword evidence="3" id="KW-1133">Transmembrane helix</keyword>
<dbReference type="Pfam" id="PF07686">
    <property type="entry name" value="V-set"/>
    <property type="match status" value="1"/>
</dbReference>
<evidence type="ECO:0000256" key="4">
    <source>
        <dbReference type="ARBA" id="ARBA00023136"/>
    </source>
</evidence>
<keyword evidence="6" id="KW-0393">Immunoglobulin domain</keyword>
<reference evidence="8 9" key="1">
    <citation type="journal article" date="2021" name="Cell">
        <title>Tracing the genetic footprints of vertebrate landing in non-teleost ray-finned fishes.</title>
        <authorList>
            <person name="Bi X."/>
            <person name="Wang K."/>
            <person name="Yang L."/>
            <person name="Pan H."/>
            <person name="Jiang H."/>
            <person name="Wei Q."/>
            <person name="Fang M."/>
            <person name="Yu H."/>
            <person name="Zhu C."/>
            <person name="Cai Y."/>
            <person name="He Y."/>
            <person name="Gan X."/>
            <person name="Zeng H."/>
            <person name="Yu D."/>
            <person name="Zhu Y."/>
            <person name="Jiang H."/>
            <person name="Qiu Q."/>
            <person name="Yang H."/>
            <person name="Zhang Y.E."/>
            <person name="Wang W."/>
            <person name="Zhu M."/>
            <person name="He S."/>
            <person name="Zhang G."/>
        </authorList>
    </citation>
    <scope>NUCLEOTIDE SEQUENCE [LARGE SCALE GENOMIC DNA]</scope>
    <source>
        <strain evidence="8">Bchr_013</strain>
    </source>
</reference>
<keyword evidence="9" id="KW-1185">Reference proteome</keyword>
<accession>A0A8X7XBI5</accession>
<dbReference type="GO" id="GO:0016020">
    <property type="term" value="C:membrane"/>
    <property type="evidence" value="ECO:0007669"/>
    <property type="project" value="UniProtKB-SubCell"/>
</dbReference>
<dbReference type="AlphaFoldDB" id="A0A8X7XBI5"/>
<evidence type="ECO:0000256" key="6">
    <source>
        <dbReference type="ARBA" id="ARBA00023319"/>
    </source>
</evidence>
<sequence>MGHGVPWVTSEDAAETGEPYFMGFLSNPEVLLAHMYGRPEVPPRWKIKRVACLRWTSQSWVEGGQSLRGEVEEEVTTSNGQKVLTQSAVVPGGLRQTVTMGCNVQRDGNSVSWLKQVPGSPPQHILRFYYSWSAPDEYGTGFSSSRFTSKASNNKIDYQLIISDVEGSDSAVYYCYTWDSSVSSWVSQ</sequence>
<dbReference type="EMBL" id="JAATIS010003638">
    <property type="protein sequence ID" value="KAG2464380.1"/>
    <property type="molecule type" value="Genomic_DNA"/>
</dbReference>
<dbReference type="InterPro" id="IPR036179">
    <property type="entry name" value="Ig-like_dom_sf"/>
</dbReference>
<proteinExistence type="predicted"/>
<evidence type="ECO:0000313" key="9">
    <source>
        <dbReference type="Proteomes" id="UP000886611"/>
    </source>
</evidence>
<feature type="non-terminal residue" evidence="8">
    <location>
        <position position="188"/>
    </location>
</feature>
<evidence type="ECO:0000256" key="2">
    <source>
        <dbReference type="ARBA" id="ARBA00022692"/>
    </source>
</evidence>
<dbReference type="PANTHER" id="PTHR19256:SF65">
    <property type="entry name" value="T CELL RECEPTOR GAMMA CONSTANT 1-RELATED"/>
    <property type="match status" value="1"/>
</dbReference>
<keyword evidence="2" id="KW-0812">Transmembrane</keyword>
<protein>
    <submittedName>
        <fullName evidence="8">LV136 protein</fullName>
    </submittedName>
</protein>